<proteinExistence type="predicted"/>
<feature type="compositionally biased region" description="Polar residues" evidence="1">
    <location>
        <begin position="112"/>
        <end position="121"/>
    </location>
</feature>
<protein>
    <recommendedName>
        <fullName evidence="2">CEP152 CEP63 binding coiled coil domain-containing protein</fullName>
    </recommendedName>
</protein>
<dbReference type="EMBL" id="JAERUA010000001">
    <property type="protein sequence ID" value="KAI1904070.1"/>
    <property type="molecule type" value="Genomic_DNA"/>
</dbReference>
<dbReference type="Pfam" id="PF25770">
    <property type="entry name" value="CC_CEP63-bind_CEP152"/>
    <property type="match status" value="1"/>
</dbReference>
<dbReference type="InterPro" id="IPR051235">
    <property type="entry name" value="CEP152/SHC-Transforming"/>
</dbReference>
<dbReference type="PANTHER" id="PTHR10337:SF6">
    <property type="entry name" value="CENTROSOMAL PROTEIN OF 152 KDA"/>
    <property type="match status" value="1"/>
</dbReference>
<dbReference type="GO" id="GO:0007099">
    <property type="term" value="P:centriole replication"/>
    <property type="evidence" value="ECO:0007669"/>
    <property type="project" value="TreeGrafter"/>
</dbReference>
<feature type="compositionally biased region" description="Polar residues" evidence="1">
    <location>
        <begin position="148"/>
        <end position="161"/>
    </location>
</feature>
<keyword evidence="4" id="KW-1185">Reference proteome</keyword>
<comment type="caution">
    <text evidence="3">The sequence shown here is derived from an EMBL/GenBank/DDBJ whole genome shotgun (WGS) entry which is preliminary data.</text>
</comment>
<feature type="compositionally biased region" description="Low complexity" evidence="1">
    <location>
        <begin position="95"/>
        <end position="106"/>
    </location>
</feature>
<accession>A0A8T3E5T3</accession>
<evidence type="ECO:0000256" key="1">
    <source>
        <dbReference type="SAM" id="MobiDB-lite"/>
    </source>
</evidence>
<reference evidence="3" key="1">
    <citation type="submission" date="2021-01" db="EMBL/GenBank/DDBJ databases">
        <authorList>
            <person name="Zahm M."/>
            <person name="Roques C."/>
            <person name="Cabau C."/>
            <person name="Klopp C."/>
            <person name="Donnadieu C."/>
            <person name="Jouanno E."/>
            <person name="Lampietro C."/>
            <person name="Louis A."/>
            <person name="Herpin A."/>
            <person name="Echchiki A."/>
            <person name="Berthelot C."/>
            <person name="Parey E."/>
            <person name="Roest-Crollius H."/>
            <person name="Braasch I."/>
            <person name="Postlethwait J."/>
            <person name="Bobe J."/>
            <person name="Montfort J."/>
            <person name="Bouchez O."/>
            <person name="Begum T."/>
            <person name="Mejri S."/>
            <person name="Adams A."/>
            <person name="Chen W.-J."/>
            <person name="Guiguen Y."/>
        </authorList>
    </citation>
    <scope>NUCLEOTIDE SEQUENCE</scope>
    <source>
        <tissue evidence="3">Blood</tissue>
    </source>
</reference>
<evidence type="ECO:0000259" key="2">
    <source>
        <dbReference type="Pfam" id="PF25770"/>
    </source>
</evidence>
<evidence type="ECO:0000313" key="4">
    <source>
        <dbReference type="Proteomes" id="UP000829720"/>
    </source>
</evidence>
<organism evidence="3 4">
    <name type="scientific">Albula goreensis</name>
    <dbReference type="NCBI Taxonomy" id="1534307"/>
    <lineage>
        <taxon>Eukaryota</taxon>
        <taxon>Metazoa</taxon>
        <taxon>Chordata</taxon>
        <taxon>Craniata</taxon>
        <taxon>Vertebrata</taxon>
        <taxon>Euteleostomi</taxon>
        <taxon>Actinopterygii</taxon>
        <taxon>Neopterygii</taxon>
        <taxon>Teleostei</taxon>
        <taxon>Albuliformes</taxon>
        <taxon>Albulidae</taxon>
        <taxon>Albula</taxon>
    </lineage>
</organism>
<dbReference type="Proteomes" id="UP000829720">
    <property type="component" value="Unassembled WGS sequence"/>
</dbReference>
<dbReference type="InterPro" id="IPR057659">
    <property type="entry name" value="CEP152_CC"/>
</dbReference>
<dbReference type="GO" id="GO:0005813">
    <property type="term" value="C:centrosome"/>
    <property type="evidence" value="ECO:0007669"/>
    <property type="project" value="TreeGrafter"/>
</dbReference>
<sequence>MRAVGKIRGDMLRYLQESKERAAAMIRQEVLRERRDTARKMRRYYLSCLQDLLKDAGTSQGAEKKIISAASKLAHMTKVLETPLSKRREGKTRSAHSTSKTKATAAEDTPRRTITSPSDPSQARGHSLAHKQDAKGSEASANSDHKTGTGTLKTNALTGHTSKPFLIEEDPVRDEGSQSDWSSGALTCFEHLFPSVDQMNRKPFSLGSSHSTASISETDEDDDLACFRTITTITKSDSGSCREASKVSGSRTRPGATLGATGHREPPSGSEGERLRRFCSKSLFSELKICQDSGFDSPLTVLHK</sequence>
<feature type="domain" description="CEP152 CEP63 binding coiled coil" evidence="2">
    <location>
        <begin position="2"/>
        <end position="43"/>
    </location>
</feature>
<evidence type="ECO:0000313" key="3">
    <source>
        <dbReference type="EMBL" id="KAI1904070.1"/>
    </source>
</evidence>
<dbReference type="OrthoDB" id="10064205at2759"/>
<gene>
    <name evidence="3" type="ORF">AGOR_G00001890</name>
</gene>
<feature type="compositionally biased region" description="Basic and acidic residues" evidence="1">
    <location>
        <begin position="262"/>
        <end position="273"/>
    </location>
</feature>
<name>A0A8T3E5T3_9TELE</name>
<feature type="region of interest" description="Disordered" evidence="1">
    <location>
        <begin position="78"/>
        <end position="180"/>
    </location>
</feature>
<dbReference type="PANTHER" id="PTHR10337">
    <property type="entry name" value="SHC TRANSFORMING PROTEIN"/>
    <property type="match status" value="1"/>
</dbReference>
<feature type="region of interest" description="Disordered" evidence="1">
    <location>
        <begin position="240"/>
        <end position="273"/>
    </location>
</feature>
<dbReference type="AlphaFoldDB" id="A0A8T3E5T3"/>